<organism evidence="1 2">
    <name type="scientific">Paenibacillus swuensis</name>
    <dbReference type="NCBI Taxonomy" id="1178515"/>
    <lineage>
        <taxon>Bacteria</taxon>
        <taxon>Bacillati</taxon>
        <taxon>Bacillota</taxon>
        <taxon>Bacilli</taxon>
        <taxon>Bacillales</taxon>
        <taxon>Paenibacillaceae</taxon>
        <taxon>Paenibacillus</taxon>
    </lineage>
</organism>
<dbReference type="STRING" id="1178515.SY83_15285"/>
<evidence type="ECO:0000313" key="2">
    <source>
        <dbReference type="Proteomes" id="UP000076927"/>
    </source>
</evidence>
<evidence type="ECO:0000313" key="1">
    <source>
        <dbReference type="EMBL" id="ANE47410.1"/>
    </source>
</evidence>
<dbReference type="Pfam" id="PF02681">
    <property type="entry name" value="DUF212"/>
    <property type="match status" value="1"/>
</dbReference>
<dbReference type="EMBL" id="CP011388">
    <property type="protein sequence ID" value="ANE47410.1"/>
    <property type="molecule type" value="Genomic_DNA"/>
</dbReference>
<dbReference type="PANTHER" id="PTHR31446:SF29">
    <property type="entry name" value="ACID PHOSPHATASE_VANADIUM-DEPENDENT HALOPEROXIDASE-RELATED PROTEIN"/>
    <property type="match status" value="1"/>
</dbReference>
<dbReference type="AlphaFoldDB" id="A0A172TK59"/>
<dbReference type="Proteomes" id="UP000076927">
    <property type="component" value="Chromosome"/>
</dbReference>
<protein>
    <recommendedName>
        <fullName evidence="3">Acid phosphatase</fullName>
    </recommendedName>
</protein>
<dbReference type="OrthoDB" id="9792681at2"/>
<reference evidence="1 2" key="1">
    <citation type="submission" date="2015-01" db="EMBL/GenBank/DDBJ databases">
        <title>Paenibacillus swuensis/DY6/whole genome sequencing.</title>
        <authorList>
            <person name="Kim M.K."/>
            <person name="Srinivasan S."/>
            <person name="Lee J.-J."/>
        </authorList>
    </citation>
    <scope>NUCLEOTIDE SEQUENCE [LARGE SCALE GENOMIC DNA]</scope>
    <source>
        <strain evidence="1 2">DY6</strain>
    </source>
</reference>
<accession>A0A172TK59</accession>
<evidence type="ECO:0008006" key="3">
    <source>
        <dbReference type="Google" id="ProtNLM"/>
    </source>
</evidence>
<dbReference type="PATRIC" id="fig|1178515.4.peg.3071"/>
<sequence length="150" mass="16057">MNRGLIAALSAVATAQLLKIPIRYARTGHLHLSQIATTGGMPSSHSAGVCALITYIGLKRGVKSVDFALSSLFGVIVMYDAMGIRRHAGEIAVEVNEMDIQLERLAKEHPGIYHKRREQELKEMLGHLPEEVAAGAVVGAAIGALTYALN</sequence>
<name>A0A172TK59_9BACL</name>
<keyword evidence="2" id="KW-1185">Reference proteome</keyword>
<dbReference type="InterPro" id="IPR003832">
    <property type="entry name" value="DUF212"/>
</dbReference>
<dbReference type="PANTHER" id="PTHR31446">
    <property type="entry name" value="ACID PHOSPHATASE/VANADIUM-DEPENDENT HALOPEROXIDASE-RELATED PROTEIN"/>
    <property type="match status" value="1"/>
</dbReference>
<proteinExistence type="predicted"/>
<dbReference type="KEGG" id="pswu:SY83_15285"/>
<gene>
    <name evidence="1" type="ORF">SY83_15285</name>
</gene>
<dbReference type="RefSeq" id="WP_068608037.1">
    <property type="nucleotide sequence ID" value="NZ_CP011388.1"/>
</dbReference>